<dbReference type="Pfam" id="PF02958">
    <property type="entry name" value="EcKL"/>
    <property type="match status" value="1"/>
</dbReference>
<name>A0AA38MLC1_9CUCU</name>
<organism evidence="1 2">
    <name type="scientific">Zophobas morio</name>
    <dbReference type="NCBI Taxonomy" id="2755281"/>
    <lineage>
        <taxon>Eukaryota</taxon>
        <taxon>Metazoa</taxon>
        <taxon>Ecdysozoa</taxon>
        <taxon>Arthropoda</taxon>
        <taxon>Hexapoda</taxon>
        <taxon>Insecta</taxon>
        <taxon>Pterygota</taxon>
        <taxon>Neoptera</taxon>
        <taxon>Endopterygota</taxon>
        <taxon>Coleoptera</taxon>
        <taxon>Polyphaga</taxon>
        <taxon>Cucujiformia</taxon>
        <taxon>Tenebrionidae</taxon>
        <taxon>Zophobas</taxon>
    </lineage>
</organism>
<dbReference type="Proteomes" id="UP001168821">
    <property type="component" value="Unassembled WGS sequence"/>
</dbReference>
<dbReference type="EMBL" id="JALNTZ010000003">
    <property type="protein sequence ID" value="KAJ3659963.1"/>
    <property type="molecule type" value="Genomic_DNA"/>
</dbReference>
<dbReference type="PANTHER" id="PTHR11012:SF30">
    <property type="entry name" value="PROTEIN KINASE-LIKE DOMAIN-CONTAINING"/>
    <property type="match status" value="1"/>
</dbReference>
<keyword evidence="2" id="KW-1185">Reference proteome</keyword>
<accession>A0AA38MLC1</accession>
<dbReference type="InterPro" id="IPR004119">
    <property type="entry name" value="EcKL"/>
</dbReference>
<protein>
    <submittedName>
        <fullName evidence="1">Uncharacterized protein</fullName>
    </submittedName>
</protein>
<comment type="caution">
    <text evidence="1">The sequence shown here is derived from an EMBL/GenBank/DDBJ whole genome shotgun (WGS) entry which is preliminary data.</text>
</comment>
<dbReference type="InterPro" id="IPR011009">
    <property type="entry name" value="Kinase-like_dom_sf"/>
</dbReference>
<evidence type="ECO:0000313" key="1">
    <source>
        <dbReference type="EMBL" id="KAJ3659963.1"/>
    </source>
</evidence>
<dbReference type="SUPFAM" id="SSF56112">
    <property type="entry name" value="Protein kinase-like (PK-like)"/>
    <property type="match status" value="1"/>
</dbReference>
<reference evidence="1" key="1">
    <citation type="journal article" date="2023" name="G3 (Bethesda)">
        <title>Whole genome assemblies of Zophobas morio and Tenebrio molitor.</title>
        <authorList>
            <person name="Kaur S."/>
            <person name="Stinson S.A."/>
            <person name="diCenzo G.C."/>
        </authorList>
    </citation>
    <scope>NUCLEOTIDE SEQUENCE</scope>
    <source>
        <strain evidence="1">QUZm001</strain>
    </source>
</reference>
<sequence length="151" mass="17379">MMFKYENLANSKLPTDMRLIDFQVLRVGSPVCDLSYCLYSGASKKVLDNLSAFLKVYYDSFSSFVKSMGSDPEKLFPFSALMDHWKKYSRFGLIVSLTVIKEKLTPSEDVIDLTDALEIDGHILTKQKFDEDGYRKRIRELLLHMCEVDAL</sequence>
<evidence type="ECO:0000313" key="2">
    <source>
        <dbReference type="Proteomes" id="UP001168821"/>
    </source>
</evidence>
<dbReference type="PANTHER" id="PTHR11012">
    <property type="entry name" value="PROTEIN KINASE-LIKE DOMAIN-CONTAINING"/>
    <property type="match status" value="1"/>
</dbReference>
<gene>
    <name evidence="1" type="ORF">Zmor_011624</name>
</gene>
<proteinExistence type="predicted"/>
<dbReference type="AlphaFoldDB" id="A0AA38MLC1"/>